<dbReference type="EMBL" id="MU276512">
    <property type="protein sequence ID" value="KAI0038394.1"/>
    <property type="molecule type" value="Genomic_DNA"/>
</dbReference>
<reference evidence="1" key="1">
    <citation type="submission" date="2021-02" db="EMBL/GenBank/DDBJ databases">
        <authorList>
            <consortium name="DOE Joint Genome Institute"/>
            <person name="Ahrendt S."/>
            <person name="Looney B.P."/>
            <person name="Miyauchi S."/>
            <person name="Morin E."/>
            <person name="Drula E."/>
            <person name="Courty P.E."/>
            <person name="Chicoki N."/>
            <person name="Fauchery L."/>
            <person name="Kohler A."/>
            <person name="Kuo A."/>
            <person name="Labutti K."/>
            <person name="Pangilinan J."/>
            <person name="Lipzen A."/>
            <person name="Riley R."/>
            <person name="Andreopoulos W."/>
            <person name="He G."/>
            <person name="Johnson J."/>
            <person name="Barry K.W."/>
            <person name="Grigoriev I.V."/>
            <person name="Nagy L."/>
            <person name="Hibbett D."/>
            <person name="Henrissat B."/>
            <person name="Matheny P.B."/>
            <person name="Labbe J."/>
            <person name="Martin F."/>
        </authorList>
    </citation>
    <scope>NUCLEOTIDE SEQUENCE</scope>
    <source>
        <strain evidence="1">FP105234-sp</strain>
    </source>
</reference>
<dbReference type="Proteomes" id="UP000814033">
    <property type="component" value="Unassembled WGS sequence"/>
</dbReference>
<reference evidence="1" key="2">
    <citation type="journal article" date="2022" name="New Phytol.">
        <title>Evolutionary transition to the ectomycorrhizal habit in the genomes of a hyperdiverse lineage of mushroom-forming fungi.</title>
        <authorList>
            <person name="Looney B."/>
            <person name="Miyauchi S."/>
            <person name="Morin E."/>
            <person name="Drula E."/>
            <person name="Courty P.E."/>
            <person name="Kohler A."/>
            <person name="Kuo A."/>
            <person name="LaButti K."/>
            <person name="Pangilinan J."/>
            <person name="Lipzen A."/>
            <person name="Riley R."/>
            <person name="Andreopoulos W."/>
            <person name="He G."/>
            <person name="Johnson J."/>
            <person name="Nolan M."/>
            <person name="Tritt A."/>
            <person name="Barry K.W."/>
            <person name="Grigoriev I.V."/>
            <person name="Nagy L.G."/>
            <person name="Hibbett D."/>
            <person name="Henrissat B."/>
            <person name="Matheny P.B."/>
            <person name="Labbe J."/>
            <person name="Martin F.M."/>
        </authorList>
    </citation>
    <scope>NUCLEOTIDE SEQUENCE</scope>
    <source>
        <strain evidence="1">FP105234-sp</strain>
    </source>
</reference>
<evidence type="ECO:0000313" key="1">
    <source>
        <dbReference type="EMBL" id="KAI0038394.1"/>
    </source>
</evidence>
<proteinExistence type="predicted"/>
<accession>A0ACB8R2P3</accession>
<evidence type="ECO:0000313" key="2">
    <source>
        <dbReference type="Proteomes" id="UP000814033"/>
    </source>
</evidence>
<sequence length="352" mass="39621">MKLKRINVLGLQETHLTPTHLASVQALYSRLLIFNSPDPDNAGASAGIAFAVNKAITRTDQIRFVELVPGRAALLTINWRENESTSVLNVYAPNSPSEHPAFWRAVSDALKANNIHTIDFMVGDYNLVEDEIDRTPTRPDRPSAVEALRDFRAAYSLQDTWRHDHLNHRMFTYRTVRGTSIIQSRLDRIYTSESKSRYVYEWDQVIGCVPSDHDMISVRYAPANATATGPGRWTMPLHLLTNPAFLSEIKTRGRELEATLADVADTRTPTHNAQTLWADFKSDLRTAAKKHASKTSGKLANKIKTLTSTLDRLTNDPDFATDTDLRTESALKEDSHIKSANEGEMVHPRRRC</sequence>
<name>A0ACB8R2P3_9AGAM</name>
<protein>
    <submittedName>
        <fullName evidence="1">DNase I-like protein</fullName>
    </submittedName>
</protein>
<organism evidence="1 2">
    <name type="scientific">Auriscalpium vulgare</name>
    <dbReference type="NCBI Taxonomy" id="40419"/>
    <lineage>
        <taxon>Eukaryota</taxon>
        <taxon>Fungi</taxon>
        <taxon>Dikarya</taxon>
        <taxon>Basidiomycota</taxon>
        <taxon>Agaricomycotina</taxon>
        <taxon>Agaricomycetes</taxon>
        <taxon>Russulales</taxon>
        <taxon>Auriscalpiaceae</taxon>
        <taxon>Auriscalpium</taxon>
    </lineage>
</organism>
<gene>
    <name evidence="1" type="ORF">FA95DRAFT_1585483</name>
</gene>
<keyword evidence="2" id="KW-1185">Reference proteome</keyword>
<comment type="caution">
    <text evidence="1">The sequence shown here is derived from an EMBL/GenBank/DDBJ whole genome shotgun (WGS) entry which is preliminary data.</text>
</comment>